<dbReference type="GO" id="GO:0051301">
    <property type="term" value="P:cell division"/>
    <property type="evidence" value="ECO:0007669"/>
    <property type="project" value="InterPro"/>
</dbReference>
<proteinExistence type="predicted"/>
<evidence type="ECO:0000313" key="3">
    <source>
        <dbReference type="Proteomes" id="UP000278981"/>
    </source>
</evidence>
<dbReference type="EMBL" id="QDGB01000179">
    <property type="protein sequence ID" value="RQX18886.1"/>
    <property type="molecule type" value="Genomic_DNA"/>
</dbReference>
<feature type="domain" description="FtsX extracellular" evidence="1">
    <location>
        <begin position="109"/>
        <end position="167"/>
    </location>
</feature>
<dbReference type="AlphaFoldDB" id="A0A3N9Y0Z4"/>
<dbReference type="InterPro" id="IPR004513">
    <property type="entry name" value="FtsX"/>
</dbReference>
<dbReference type="GO" id="GO:0016020">
    <property type="term" value="C:membrane"/>
    <property type="evidence" value="ECO:0007669"/>
    <property type="project" value="InterPro"/>
</dbReference>
<reference evidence="2 3" key="1">
    <citation type="submission" date="2018-04" db="EMBL/GenBank/DDBJ databases">
        <title>Micromonosporas from Atacama Desert.</title>
        <authorList>
            <person name="Carro L."/>
            <person name="Klenk H.-P."/>
            <person name="Goodfellow M."/>
        </authorList>
    </citation>
    <scope>NUCLEOTIDE SEQUENCE [LARGE SCALE GENOMIC DNA]</scope>
    <source>
        <strain evidence="2 3">LB19</strain>
    </source>
</reference>
<organism evidence="2 3">
    <name type="scientific">Micromonospora ureilytica</name>
    <dbReference type="NCBI Taxonomy" id="709868"/>
    <lineage>
        <taxon>Bacteria</taxon>
        <taxon>Bacillati</taxon>
        <taxon>Actinomycetota</taxon>
        <taxon>Actinomycetes</taxon>
        <taxon>Micromonosporales</taxon>
        <taxon>Micromonosporaceae</taxon>
        <taxon>Micromonospora</taxon>
    </lineage>
</organism>
<dbReference type="InterPro" id="IPR040690">
    <property type="entry name" value="FtsX_ECD"/>
</dbReference>
<dbReference type="Gene3D" id="3.30.70.3040">
    <property type="match status" value="2"/>
</dbReference>
<dbReference type="PANTHER" id="PTHR47755">
    <property type="entry name" value="CELL DIVISION PROTEIN FTSX"/>
    <property type="match status" value="1"/>
</dbReference>
<name>A0A3N9Y0Z4_9ACTN</name>
<accession>A0A3N9Y0Z4</accession>
<evidence type="ECO:0000313" key="2">
    <source>
        <dbReference type="EMBL" id="RQX18886.1"/>
    </source>
</evidence>
<protein>
    <recommendedName>
        <fullName evidence="1">FtsX extracellular domain-containing protein</fullName>
    </recommendedName>
</protein>
<sequence>MALAVFLDNDVTVAQKGSVEQQLRSMPSVREVSLETREQAYERQKADLKDQPDLLAALKPEYMPELLHATVTDASIAEAVELVMAEADGVEDVALRIADVDPRPSRIGVIVRLESSATDQQRAAVEKAVRALPTAKSIEFEDRDAAYERLRERCQGKGDLSTQLRPQMTHESWRFEMPLNGEGSGVGDLMRLDGVDGVPLAPLAML</sequence>
<gene>
    <name evidence="2" type="ORF">DDE19_06345</name>
</gene>
<feature type="domain" description="FtsX extracellular" evidence="1">
    <location>
        <begin position="3"/>
        <end position="93"/>
    </location>
</feature>
<dbReference type="Pfam" id="PF18075">
    <property type="entry name" value="FtsX_ECD"/>
    <property type="match status" value="2"/>
</dbReference>
<comment type="caution">
    <text evidence="2">The sequence shown here is derived from an EMBL/GenBank/DDBJ whole genome shotgun (WGS) entry which is preliminary data.</text>
</comment>
<evidence type="ECO:0000259" key="1">
    <source>
        <dbReference type="Pfam" id="PF18075"/>
    </source>
</evidence>
<dbReference type="Proteomes" id="UP000278981">
    <property type="component" value="Unassembled WGS sequence"/>
</dbReference>
<dbReference type="PANTHER" id="PTHR47755:SF1">
    <property type="entry name" value="CELL DIVISION PROTEIN FTSX"/>
    <property type="match status" value="1"/>
</dbReference>